<feature type="coiled-coil region" evidence="2">
    <location>
        <begin position="210"/>
        <end position="244"/>
    </location>
</feature>
<dbReference type="EMBL" id="KZ825579">
    <property type="protein sequence ID" value="PYI27040.1"/>
    <property type="molecule type" value="Genomic_DNA"/>
</dbReference>
<keyword evidence="6" id="KW-1185">Reference proteome</keyword>
<evidence type="ECO:0000256" key="2">
    <source>
        <dbReference type="SAM" id="Coils"/>
    </source>
</evidence>
<gene>
    <name evidence="5" type="ORF">BP00DRAFT_35511</name>
</gene>
<evidence type="ECO:0000256" key="1">
    <source>
        <dbReference type="ARBA" id="ARBA00005331"/>
    </source>
</evidence>
<accession>A0A2V5IEU6</accession>
<dbReference type="CDD" id="cd22887">
    <property type="entry name" value="Atg16_CCD"/>
    <property type="match status" value="1"/>
</dbReference>
<dbReference type="InterPro" id="IPR013923">
    <property type="entry name" value="Autophagy-rel_prot_16_dom"/>
</dbReference>
<feature type="domain" description="Autophagy-related protein 16" evidence="4">
    <location>
        <begin position="209"/>
        <end position="257"/>
    </location>
</feature>
<feature type="compositionally biased region" description="Pro residues" evidence="3">
    <location>
        <begin position="67"/>
        <end position="85"/>
    </location>
</feature>
<proteinExistence type="inferred from homology"/>
<feature type="coiled-coil region" evidence="2">
    <location>
        <begin position="88"/>
        <end position="150"/>
    </location>
</feature>
<evidence type="ECO:0000256" key="3">
    <source>
        <dbReference type="SAM" id="MobiDB-lite"/>
    </source>
</evidence>
<feature type="domain" description="Autophagy-related protein 16" evidence="4">
    <location>
        <begin position="7"/>
        <end position="159"/>
    </location>
</feature>
<sequence length="263" mass="29401">MAHWREEYSAALASRDRREKANTALYDAYTKLADRTASSNRQTSSVPAAGARPSTKPHPQPAGGVPAPNPPSGTAPPAPPAPAPAPETRTLLADLAEAQRSRAELQAQLARATAELERLRKRSAQDGRRLRAFEQEVAQLQMRLKDREEELRGKAKLLEVWFFTHALTHSRTHALGWLEAGWLVCLGYFREGWGKNVELNAWLTELCGGRQDFQDEMASLNLQLNMAEERSARFQQENQDLVDRWMAKVGQEADAMNANSRFS</sequence>
<feature type="region of interest" description="Disordered" evidence="3">
    <location>
        <begin position="1"/>
        <end position="20"/>
    </location>
</feature>
<evidence type="ECO:0000259" key="4">
    <source>
        <dbReference type="Pfam" id="PF08614"/>
    </source>
</evidence>
<dbReference type="Proteomes" id="UP000248817">
    <property type="component" value="Unassembled WGS sequence"/>
</dbReference>
<keyword evidence="2" id="KW-0175">Coiled coil</keyword>
<feature type="region of interest" description="Disordered" evidence="3">
    <location>
        <begin position="31"/>
        <end position="86"/>
    </location>
</feature>
<name>A0A2V5IEU6_9EURO</name>
<reference evidence="5 6" key="1">
    <citation type="submission" date="2018-02" db="EMBL/GenBank/DDBJ databases">
        <title>The genomes of Aspergillus section Nigri reveals drivers in fungal speciation.</title>
        <authorList>
            <consortium name="DOE Joint Genome Institute"/>
            <person name="Vesth T.C."/>
            <person name="Nybo J."/>
            <person name="Theobald S."/>
            <person name="Brandl J."/>
            <person name="Frisvad J.C."/>
            <person name="Nielsen K.F."/>
            <person name="Lyhne E.K."/>
            <person name="Kogle M.E."/>
            <person name="Kuo A."/>
            <person name="Riley R."/>
            <person name="Clum A."/>
            <person name="Nolan M."/>
            <person name="Lipzen A."/>
            <person name="Salamov A."/>
            <person name="Henrissat B."/>
            <person name="Wiebenga A."/>
            <person name="De vries R.P."/>
            <person name="Grigoriev I.V."/>
            <person name="Mortensen U.H."/>
            <person name="Andersen M.R."/>
            <person name="Baker S.E."/>
        </authorList>
    </citation>
    <scope>NUCLEOTIDE SEQUENCE [LARGE SCALE GENOMIC DNA]</scope>
    <source>
        <strain evidence="5 6">CBS 114.80</strain>
    </source>
</reference>
<dbReference type="AlphaFoldDB" id="A0A2V5IEU6"/>
<comment type="similarity">
    <text evidence="1">Belongs to the ATG16 family.</text>
</comment>
<evidence type="ECO:0000313" key="5">
    <source>
        <dbReference type="EMBL" id="PYI27040.1"/>
    </source>
</evidence>
<feature type="compositionally biased region" description="Polar residues" evidence="3">
    <location>
        <begin position="36"/>
        <end position="46"/>
    </location>
</feature>
<organism evidence="5 6">
    <name type="scientific">Aspergillus indologenus CBS 114.80</name>
    <dbReference type="NCBI Taxonomy" id="1450541"/>
    <lineage>
        <taxon>Eukaryota</taxon>
        <taxon>Fungi</taxon>
        <taxon>Dikarya</taxon>
        <taxon>Ascomycota</taxon>
        <taxon>Pezizomycotina</taxon>
        <taxon>Eurotiomycetes</taxon>
        <taxon>Eurotiomycetidae</taxon>
        <taxon>Eurotiales</taxon>
        <taxon>Aspergillaceae</taxon>
        <taxon>Aspergillus</taxon>
        <taxon>Aspergillus subgen. Circumdati</taxon>
    </lineage>
</organism>
<dbReference type="Gene3D" id="1.20.5.170">
    <property type="match status" value="1"/>
</dbReference>
<protein>
    <submittedName>
        <fullName evidence="5">Autophagy protein 16</fullName>
    </submittedName>
</protein>
<evidence type="ECO:0000313" key="6">
    <source>
        <dbReference type="Proteomes" id="UP000248817"/>
    </source>
</evidence>
<dbReference type="Pfam" id="PF08614">
    <property type="entry name" value="ATG16"/>
    <property type="match status" value="2"/>
</dbReference>